<dbReference type="SUPFAM" id="SSF55874">
    <property type="entry name" value="ATPase domain of HSP90 chaperone/DNA topoisomerase II/histidine kinase"/>
    <property type="match status" value="1"/>
</dbReference>
<dbReference type="Gene3D" id="1.20.1730.10">
    <property type="entry name" value="Sodium/glucose cotransporter"/>
    <property type="match status" value="1"/>
</dbReference>
<dbReference type="SMART" id="SM00091">
    <property type="entry name" value="PAS"/>
    <property type="match status" value="1"/>
</dbReference>
<dbReference type="InterPro" id="IPR036097">
    <property type="entry name" value="HisK_dim/P_sf"/>
</dbReference>
<dbReference type="PANTHER" id="PTHR43065">
    <property type="entry name" value="SENSOR HISTIDINE KINASE"/>
    <property type="match status" value="1"/>
</dbReference>
<dbReference type="InterPro" id="IPR001734">
    <property type="entry name" value="Na/solute_symporter"/>
</dbReference>
<keyword evidence="7 14" id="KW-0812">Transmembrane</keyword>
<feature type="transmembrane region" description="Helical" evidence="14">
    <location>
        <begin position="425"/>
        <end position="447"/>
    </location>
</feature>
<dbReference type="AlphaFoldDB" id="A0A8J7K0L0"/>
<evidence type="ECO:0000256" key="7">
    <source>
        <dbReference type="ARBA" id="ARBA00022692"/>
    </source>
</evidence>
<dbReference type="EC" id="2.7.13.3" evidence="4"/>
<dbReference type="Pfam" id="PF00989">
    <property type="entry name" value="PAS"/>
    <property type="match status" value="1"/>
</dbReference>
<evidence type="ECO:0000256" key="5">
    <source>
        <dbReference type="ARBA" id="ARBA00022553"/>
    </source>
</evidence>
<evidence type="ECO:0000259" key="15">
    <source>
        <dbReference type="PROSITE" id="PS50109"/>
    </source>
</evidence>
<proteinExistence type="inferred from homology"/>
<reference evidence="17" key="1">
    <citation type="submission" date="2020-10" db="EMBL/GenBank/DDBJ databases">
        <title>Bacterium isolated from coastal waters sediment.</title>
        <authorList>
            <person name="Chen R.-J."/>
            <person name="Lu D.-C."/>
            <person name="Zhu K.-L."/>
            <person name="Du Z.-J."/>
        </authorList>
    </citation>
    <scope>NUCLEOTIDE SEQUENCE</scope>
    <source>
        <strain evidence="17">N1Y112</strain>
    </source>
</reference>
<dbReference type="PRINTS" id="PR00344">
    <property type="entry name" value="BCTRLSENSOR"/>
</dbReference>
<dbReference type="GO" id="GO:0016020">
    <property type="term" value="C:membrane"/>
    <property type="evidence" value="ECO:0007669"/>
    <property type="project" value="UniProtKB-SubCell"/>
</dbReference>
<dbReference type="PANTHER" id="PTHR43065:SF10">
    <property type="entry name" value="PEROXIDE STRESS-ACTIVATED HISTIDINE KINASE MAK3"/>
    <property type="match status" value="1"/>
</dbReference>
<dbReference type="InterPro" id="IPR005467">
    <property type="entry name" value="His_kinase_dom"/>
</dbReference>
<feature type="transmembrane region" description="Helical" evidence="14">
    <location>
        <begin position="66"/>
        <end position="90"/>
    </location>
</feature>
<evidence type="ECO:0000256" key="13">
    <source>
        <dbReference type="ARBA" id="ARBA00023136"/>
    </source>
</evidence>
<dbReference type="SMART" id="SM00387">
    <property type="entry name" value="HATPase_c"/>
    <property type="match status" value="1"/>
</dbReference>
<name>A0A8J7K0L0_9GAMM</name>
<evidence type="ECO:0000313" key="18">
    <source>
        <dbReference type="Proteomes" id="UP000640333"/>
    </source>
</evidence>
<dbReference type="InterPro" id="IPR004358">
    <property type="entry name" value="Sig_transdc_His_kin-like_C"/>
</dbReference>
<dbReference type="InterPro" id="IPR003594">
    <property type="entry name" value="HATPase_dom"/>
</dbReference>
<dbReference type="PROSITE" id="PS50283">
    <property type="entry name" value="NA_SOLUT_SYMP_3"/>
    <property type="match status" value="1"/>
</dbReference>
<feature type="transmembrane region" description="Helical" evidence="14">
    <location>
        <begin position="318"/>
        <end position="342"/>
    </location>
</feature>
<dbReference type="SUPFAM" id="SSF55785">
    <property type="entry name" value="PYP-like sensor domain (PAS domain)"/>
    <property type="match status" value="1"/>
</dbReference>
<comment type="catalytic activity">
    <reaction evidence="1">
        <text>ATP + protein L-histidine = ADP + protein N-phospho-L-histidine.</text>
        <dbReference type="EC" id="2.7.13.3"/>
    </reaction>
</comment>
<dbReference type="InterPro" id="IPR000014">
    <property type="entry name" value="PAS"/>
</dbReference>
<evidence type="ECO:0000256" key="1">
    <source>
        <dbReference type="ARBA" id="ARBA00000085"/>
    </source>
</evidence>
<dbReference type="PROSITE" id="PS50109">
    <property type="entry name" value="HIS_KIN"/>
    <property type="match status" value="1"/>
</dbReference>
<evidence type="ECO:0000313" key="17">
    <source>
        <dbReference type="EMBL" id="MBE9399269.1"/>
    </source>
</evidence>
<dbReference type="CDD" id="cd00082">
    <property type="entry name" value="HisKA"/>
    <property type="match status" value="1"/>
</dbReference>
<gene>
    <name evidence="17" type="ORF">IOQ59_18570</name>
</gene>
<dbReference type="InterPro" id="IPR013767">
    <property type="entry name" value="PAS_fold"/>
</dbReference>
<dbReference type="Gene3D" id="1.10.287.130">
    <property type="match status" value="1"/>
</dbReference>
<evidence type="ECO:0000256" key="2">
    <source>
        <dbReference type="ARBA" id="ARBA00004141"/>
    </source>
</evidence>
<evidence type="ECO:0000256" key="11">
    <source>
        <dbReference type="ARBA" id="ARBA00022989"/>
    </source>
</evidence>
<feature type="domain" description="PAS" evidence="16">
    <location>
        <begin position="626"/>
        <end position="670"/>
    </location>
</feature>
<feature type="transmembrane region" description="Helical" evidence="14">
    <location>
        <begin position="111"/>
        <end position="130"/>
    </location>
</feature>
<dbReference type="PROSITE" id="PS50112">
    <property type="entry name" value="PAS"/>
    <property type="match status" value="1"/>
</dbReference>
<evidence type="ECO:0000256" key="6">
    <source>
        <dbReference type="ARBA" id="ARBA00022679"/>
    </source>
</evidence>
<keyword evidence="12" id="KW-0902">Two-component regulatory system</keyword>
<dbReference type="GO" id="GO:0005524">
    <property type="term" value="F:ATP binding"/>
    <property type="evidence" value="ECO:0007669"/>
    <property type="project" value="UniProtKB-KW"/>
</dbReference>
<keyword evidence="13 14" id="KW-0472">Membrane</keyword>
<comment type="caution">
    <text evidence="17">The sequence shown here is derived from an EMBL/GenBank/DDBJ whole genome shotgun (WGS) entry which is preliminary data.</text>
</comment>
<evidence type="ECO:0000256" key="4">
    <source>
        <dbReference type="ARBA" id="ARBA00012438"/>
    </source>
</evidence>
<dbReference type="CDD" id="cd00130">
    <property type="entry name" value="PAS"/>
    <property type="match status" value="1"/>
</dbReference>
<feature type="transmembrane region" description="Helical" evidence="14">
    <location>
        <begin position="237"/>
        <end position="256"/>
    </location>
</feature>
<dbReference type="Pfam" id="PF00512">
    <property type="entry name" value="HisKA"/>
    <property type="match status" value="1"/>
</dbReference>
<dbReference type="Proteomes" id="UP000640333">
    <property type="component" value="Unassembled WGS sequence"/>
</dbReference>
<organism evidence="17 18">
    <name type="scientific">Pontibacterium sinense</name>
    <dbReference type="NCBI Taxonomy" id="2781979"/>
    <lineage>
        <taxon>Bacteria</taxon>
        <taxon>Pseudomonadati</taxon>
        <taxon>Pseudomonadota</taxon>
        <taxon>Gammaproteobacteria</taxon>
        <taxon>Oceanospirillales</taxon>
        <taxon>Oceanospirillaceae</taxon>
        <taxon>Pontibacterium</taxon>
    </lineage>
</organism>
<comment type="similarity">
    <text evidence="3">Belongs to the sodium:solute symporter (SSF) (TC 2.A.21) family.</text>
</comment>
<protein>
    <recommendedName>
        <fullName evidence="4">histidine kinase</fullName>
        <ecNumber evidence="4">2.7.13.3</ecNumber>
    </recommendedName>
</protein>
<dbReference type="GO" id="GO:0006355">
    <property type="term" value="P:regulation of DNA-templated transcription"/>
    <property type="evidence" value="ECO:0007669"/>
    <property type="project" value="InterPro"/>
</dbReference>
<dbReference type="InterPro" id="IPR035965">
    <property type="entry name" value="PAS-like_dom_sf"/>
</dbReference>
<dbReference type="InterPro" id="IPR003661">
    <property type="entry name" value="HisK_dim/P_dom"/>
</dbReference>
<dbReference type="Gene3D" id="3.30.565.10">
    <property type="entry name" value="Histidine kinase-like ATPase, C-terminal domain"/>
    <property type="match status" value="1"/>
</dbReference>
<evidence type="ECO:0000259" key="16">
    <source>
        <dbReference type="PROSITE" id="PS50112"/>
    </source>
</evidence>
<keyword evidence="10" id="KW-0067">ATP-binding</keyword>
<evidence type="ECO:0000256" key="8">
    <source>
        <dbReference type="ARBA" id="ARBA00022741"/>
    </source>
</evidence>
<keyword evidence="5" id="KW-0597">Phosphoprotein</keyword>
<feature type="transmembrane region" description="Helical" evidence="14">
    <location>
        <begin position="182"/>
        <end position="206"/>
    </location>
</feature>
<feature type="transmembrane region" description="Helical" evidence="14">
    <location>
        <begin position="363"/>
        <end position="386"/>
    </location>
</feature>
<dbReference type="SMART" id="SM00388">
    <property type="entry name" value="HisKA"/>
    <property type="match status" value="1"/>
</dbReference>
<dbReference type="Pfam" id="PF02518">
    <property type="entry name" value="HATPase_c"/>
    <property type="match status" value="1"/>
</dbReference>
<feature type="transmembrane region" description="Helical" evidence="14">
    <location>
        <begin position="277"/>
        <end position="298"/>
    </location>
</feature>
<keyword evidence="11 14" id="KW-1133">Transmembrane helix</keyword>
<accession>A0A8J7K0L0</accession>
<keyword evidence="6" id="KW-0808">Transferase</keyword>
<keyword evidence="8" id="KW-0547">Nucleotide-binding</keyword>
<dbReference type="GO" id="GO:0000155">
    <property type="term" value="F:phosphorelay sensor kinase activity"/>
    <property type="evidence" value="ECO:0007669"/>
    <property type="project" value="InterPro"/>
</dbReference>
<evidence type="ECO:0000256" key="3">
    <source>
        <dbReference type="ARBA" id="ARBA00006434"/>
    </source>
</evidence>
<dbReference type="InterPro" id="IPR036890">
    <property type="entry name" value="HATPase_C_sf"/>
</dbReference>
<dbReference type="CDD" id="cd10322">
    <property type="entry name" value="SLC5sbd"/>
    <property type="match status" value="1"/>
</dbReference>
<dbReference type="EMBL" id="JADEYS010000024">
    <property type="protein sequence ID" value="MBE9399269.1"/>
    <property type="molecule type" value="Genomic_DNA"/>
</dbReference>
<dbReference type="SUPFAM" id="SSF47384">
    <property type="entry name" value="Homodimeric domain of signal transducing histidine kinase"/>
    <property type="match status" value="1"/>
</dbReference>
<keyword evidence="18" id="KW-1185">Reference proteome</keyword>
<dbReference type="InterPro" id="IPR038377">
    <property type="entry name" value="Na/Glc_symporter_sf"/>
</dbReference>
<feature type="transmembrane region" description="Helical" evidence="14">
    <location>
        <begin position="6"/>
        <end position="26"/>
    </location>
</feature>
<feature type="transmembrane region" description="Helical" evidence="14">
    <location>
        <begin position="38"/>
        <end position="60"/>
    </location>
</feature>
<feature type="transmembrane region" description="Helical" evidence="14">
    <location>
        <begin position="398"/>
        <end position="418"/>
    </location>
</feature>
<evidence type="ECO:0000256" key="14">
    <source>
        <dbReference type="SAM" id="Phobius"/>
    </source>
</evidence>
<dbReference type="Gene3D" id="3.30.450.20">
    <property type="entry name" value="PAS domain"/>
    <property type="match status" value="1"/>
</dbReference>
<evidence type="ECO:0000256" key="10">
    <source>
        <dbReference type="ARBA" id="ARBA00022840"/>
    </source>
</evidence>
<evidence type="ECO:0000256" key="12">
    <source>
        <dbReference type="ARBA" id="ARBA00023012"/>
    </source>
</evidence>
<feature type="domain" description="Histidine kinase" evidence="15">
    <location>
        <begin position="756"/>
        <end position="971"/>
    </location>
</feature>
<keyword evidence="9" id="KW-0418">Kinase</keyword>
<feature type="transmembrane region" description="Helical" evidence="14">
    <location>
        <begin position="150"/>
        <end position="170"/>
    </location>
</feature>
<evidence type="ECO:0000256" key="9">
    <source>
        <dbReference type="ARBA" id="ARBA00022777"/>
    </source>
</evidence>
<sequence length="983" mass="108321">MLDLSQLFLIGFAYLAFLFGTAYLTERNLLPARLVRHPLTHVLSIGVYASVWTFHGAFGLASESGYLYLASYLGAVGAFILAPALLIPILRITRTYQLSSLADLFAFRFRSGAVGTITTILTVMATMPMISIQIQAVADSLYIFNQQFTVSQFALGFCSVLALFSILFGARHATLRNKHPGLVVAMAVESLIKLIALVAIGLYAFFSILGGPSGLESWLLANPDQLAVLNTQFDAEIWRTLLIAFFSAAVVMPHMFHMMFTENSSDETLYKATWGMPLFLFLLALAVPPILWAGMSLGAGGNPEFLLLYLGMHLDSEWLTVLAFIGGLSAASGISIVATVAMASMLQNHILLPMVPFPDTRRFYTWVLWLRRSLMILILFGCYLFYQKIGNYYDLHQLGIIAVVAFLQFLPALLVTLFWQRANRWGVICGLLIGMGVWMYTMLFPLLGPIDPMVADTFRVEEYDPDTAAVLALVLNALTLTLVSLFTEQNAEEEHAASACLLNVLQRHSTTSLTATRIEDFQELLSPRVGQDAARREIQSALDQLALKPGMLRPVDLLRLRTQLEHNLTGLLGPVEAATLLSPLDHSSQTAGIRTLASGRNVHLMESQLETYQVQLTGLAAELDELRRYHRLILQRLPVGVCTLDNTGEILFWNSEMEQVTGITAADCAGIPLSRLPTPWGTLLGNFAQSPLAHEVAEPIHLNSQSHWFALHKALLSEESTSGMVILLEDESETRLLQNRLAHSERLSSIGRFAAGVAHEIGNPVTGIACLAQNLKFETDNEEILETGDQIVDQTKRISRIVQSLVRFARGGQSDNEIAHESVNLRHCFDEAIHLVSLDSRGKFQQYLNNVAPGLHVWGDPQQLIQVFVNLLNNACDASEDYNHIWIDADSNGETISIAVTDEGTGIPPECQDKLFEPFFTTKDPGKGTGLGLPLVYNIIEEHYGSIEIISPANNKQNKGTRVVITLPFHIGDEHSSTGTGMG</sequence>
<comment type="subcellular location">
    <subcellularLocation>
        <location evidence="2">Membrane</location>
        <topology evidence="2">Multi-pass membrane protein</topology>
    </subcellularLocation>
</comment>
<dbReference type="GO" id="GO:0022857">
    <property type="term" value="F:transmembrane transporter activity"/>
    <property type="evidence" value="ECO:0007669"/>
    <property type="project" value="InterPro"/>
</dbReference>
<dbReference type="RefSeq" id="WP_193954964.1">
    <property type="nucleotide sequence ID" value="NZ_JADEYS010000024.1"/>
</dbReference>